<proteinExistence type="predicted"/>
<dbReference type="EMBL" id="OBML01000002">
    <property type="protein sequence ID" value="SOB95798.1"/>
    <property type="molecule type" value="Genomic_DNA"/>
</dbReference>
<dbReference type="Pfam" id="PF22814">
    <property type="entry name" value="WelO5"/>
    <property type="match status" value="1"/>
</dbReference>
<evidence type="ECO:0000313" key="2">
    <source>
        <dbReference type="Proteomes" id="UP000219331"/>
    </source>
</evidence>
<sequence>MLKAIEISKELNEDSIRKLIAKNIDAIHVPGFYPKELSARFADCIAGHSELEAYKVQNALKRLGMGYVDVGKDADNANRYHSEAMRSIWGIRDMIYPNLTPLDHFRLLLEEVWPAGATIQTIDGRKSFVGTCRVIDQGAKMLPHNDRLARMLSNGASDLTGQLAVNVYLDMPPEGGELELWLSEPTPEQDKEQETRDGLDREVLGEPRLLIRPENGDLVLFNSQLIHGVTPGVGGRRVTMSCFVGHRGDDQPLTYWS</sequence>
<keyword evidence="2" id="KW-1185">Reference proteome</keyword>
<dbReference type="Gene3D" id="2.60.120.620">
    <property type="entry name" value="q2cbj1_9rhob like domain"/>
    <property type="match status" value="1"/>
</dbReference>
<dbReference type="AlphaFoldDB" id="A0A285RPZ0"/>
<dbReference type="InterPro" id="IPR055091">
    <property type="entry name" value="WelO5-like"/>
</dbReference>
<dbReference type="Proteomes" id="UP000219331">
    <property type="component" value="Unassembled WGS sequence"/>
</dbReference>
<gene>
    <name evidence="1" type="ORF">SAMN05421512_10236</name>
</gene>
<protein>
    <submittedName>
        <fullName evidence="1">2OG-Fe(II) oxygenase superfamily protein</fullName>
    </submittedName>
</protein>
<evidence type="ECO:0000313" key="1">
    <source>
        <dbReference type="EMBL" id="SOB95798.1"/>
    </source>
</evidence>
<accession>A0A285RPZ0</accession>
<dbReference type="RefSeq" id="WP_097173863.1">
    <property type="nucleotide sequence ID" value="NZ_OBML01000002.1"/>
</dbReference>
<name>A0A285RPZ0_9HYPH</name>
<organism evidence="1 2">
    <name type="scientific">Stappia indica</name>
    <dbReference type="NCBI Taxonomy" id="538381"/>
    <lineage>
        <taxon>Bacteria</taxon>
        <taxon>Pseudomonadati</taxon>
        <taxon>Pseudomonadota</taxon>
        <taxon>Alphaproteobacteria</taxon>
        <taxon>Hyphomicrobiales</taxon>
        <taxon>Stappiaceae</taxon>
        <taxon>Stappia</taxon>
    </lineage>
</organism>
<reference evidence="1 2" key="1">
    <citation type="submission" date="2017-08" db="EMBL/GenBank/DDBJ databases">
        <authorList>
            <person name="de Groot N.N."/>
        </authorList>
    </citation>
    <scope>NUCLEOTIDE SEQUENCE [LARGE SCALE GENOMIC DNA]</scope>
    <source>
        <strain evidence="1 2">USBA 352</strain>
    </source>
</reference>
<dbReference type="STRING" id="538381.GCA_001696535_03471"/>
<dbReference type="OrthoDB" id="1157001at2"/>